<gene>
    <name evidence="6" type="ORF">RHTO0S_06e01618g</name>
</gene>
<dbReference type="InterPro" id="IPR029000">
    <property type="entry name" value="Cyclophilin-like_dom_sf"/>
</dbReference>
<organism evidence="6">
    <name type="scientific">Rhodotorula toruloides</name>
    <name type="common">Yeast</name>
    <name type="synonym">Rhodosporidium toruloides</name>
    <dbReference type="NCBI Taxonomy" id="5286"/>
    <lineage>
        <taxon>Eukaryota</taxon>
        <taxon>Fungi</taxon>
        <taxon>Dikarya</taxon>
        <taxon>Basidiomycota</taxon>
        <taxon>Pucciniomycotina</taxon>
        <taxon>Microbotryomycetes</taxon>
        <taxon>Sporidiobolales</taxon>
        <taxon>Sporidiobolaceae</taxon>
        <taxon>Rhodotorula</taxon>
    </lineage>
</organism>
<dbReference type="GO" id="GO:0016018">
    <property type="term" value="F:cyclosporin A binding"/>
    <property type="evidence" value="ECO:0007669"/>
    <property type="project" value="TreeGrafter"/>
</dbReference>
<dbReference type="GO" id="GO:0003755">
    <property type="term" value="F:peptidyl-prolyl cis-trans isomerase activity"/>
    <property type="evidence" value="ECO:0007669"/>
    <property type="project" value="UniProtKB-UniRule"/>
</dbReference>
<dbReference type="PANTHER" id="PTHR11071:SF561">
    <property type="entry name" value="PEPTIDYL-PROLYL CIS-TRANS ISOMERASE D-RELATED"/>
    <property type="match status" value="1"/>
</dbReference>
<dbReference type="Gene3D" id="2.40.100.10">
    <property type="entry name" value="Cyclophilin-like"/>
    <property type="match status" value="1"/>
</dbReference>
<proteinExistence type="inferred from homology"/>
<name>A0A061B1A6_RHOTO</name>
<evidence type="ECO:0000256" key="3">
    <source>
        <dbReference type="ARBA" id="ARBA00023235"/>
    </source>
</evidence>
<keyword evidence="2 4" id="KW-0697">Rotamase</keyword>
<dbReference type="Pfam" id="PF00160">
    <property type="entry name" value="Pro_isomerase"/>
    <property type="match status" value="1"/>
</dbReference>
<dbReference type="OrthoDB" id="193499at2759"/>
<dbReference type="PANTHER" id="PTHR11071">
    <property type="entry name" value="PEPTIDYL-PROLYL CIS-TRANS ISOMERASE"/>
    <property type="match status" value="1"/>
</dbReference>
<dbReference type="GO" id="GO:0006457">
    <property type="term" value="P:protein folding"/>
    <property type="evidence" value="ECO:0007669"/>
    <property type="project" value="InterPro"/>
</dbReference>
<sequence length="147" mass="16531">MPRPICFFDVSIGQTPAGRIKMELFDDICPKTAENFRQFCTGEFRENSLPVGYKNSIFHRVIPHFMIQGGDFINGDGTGSQSIYGAKFADENFEVAHDQAGLLSQLGPTHERLPILHHDRARPIPRREAHGLWQGVGTGQYACREED</sequence>
<dbReference type="GO" id="GO:0005737">
    <property type="term" value="C:cytoplasm"/>
    <property type="evidence" value="ECO:0007669"/>
    <property type="project" value="TreeGrafter"/>
</dbReference>
<evidence type="ECO:0000256" key="1">
    <source>
        <dbReference type="ARBA" id="ARBA00000971"/>
    </source>
</evidence>
<evidence type="ECO:0000256" key="2">
    <source>
        <dbReference type="ARBA" id="ARBA00023110"/>
    </source>
</evidence>
<accession>A0A061B1A6</accession>
<dbReference type="InterPro" id="IPR002130">
    <property type="entry name" value="Cyclophilin-type_PPIase_dom"/>
</dbReference>
<dbReference type="PROSITE" id="PS00170">
    <property type="entry name" value="CSA_PPIASE_1"/>
    <property type="match status" value="1"/>
</dbReference>
<dbReference type="SUPFAM" id="SSF50891">
    <property type="entry name" value="Cyclophilin-like"/>
    <property type="match status" value="1"/>
</dbReference>
<comment type="similarity">
    <text evidence="4">Belongs to the cyclophilin-type PPIase family.</text>
</comment>
<dbReference type="EMBL" id="LK052941">
    <property type="protein sequence ID" value="CDR41414.1"/>
    <property type="molecule type" value="Genomic_DNA"/>
</dbReference>
<evidence type="ECO:0000259" key="5">
    <source>
        <dbReference type="PROSITE" id="PS50072"/>
    </source>
</evidence>
<evidence type="ECO:0000313" key="6">
    <source>
        <dbReference type="EMBL" id="CDR41414.1"/>
    </source>
</evidence>
<dbReference type="InterPro" id="IPR020892">
    <property type="entry name" value="Cyclophilin-type_PPIase_CS"/>
</dbReference>
<dbReference type="EC" id="5.2.1.8" evidence="4"/>
<feature type="domain" description="PPIase cyclophilin-type" evidence="5">
    <location>
        <begin position="7"/>
        <end position="104"/>
    </location>
</feature>
<evidence type="ECO:0000256" key="4">
    <source>
        <dbReference type="RuleBase" id="RU363019"/>
    </source>
</evidence>
<keyword evidence="3 4" id="KW-0413">Isomerase</keyword>
<dbReference type="AlphaFoldDB" id="A0A061B1A6"/>
<protein>
    <recommendedName>
        <fullName evidence="4">Peptidyl-prolyl cis-trans isomerase</fullName>
        <shortName evidence="4">PPIase</shortName>
        <ecNumber evidence="4">5.2.1.8</ecNumber>
    </recommendedName>
</protein>
<dbReference type="PROSITE" id="PS50072">
    <property type="entry name" value="CSA_PPIASE_2"/>
    <property type="match status" value="1"/>
</dbReference>
<dbReference type="PRINTS" id="PR00153">
    <property type="entry name" value="CSAPPISMRASE"/>
</dbReference>
<comment type="catalytic activity">
    <reaction evidence="1 4">
        <text>[protein]-peptidylproline (omega=180) = [protein]-peptidylproline (omega=0)</text>
        <dbReference type="Rhea" id="RHEA:16237"/>
        <dbReference type="Rhea" id="RHEA-COMP:10747"/>
        <dbReference type="Rhea" id="RHEA-COMP:10748"/>
        <dbReference type="ChEBI" id="CHEBI:83833"/>
        <dbReference type="ChEBI" id="CHEBI:83834"/>
        <dbReference type="EC" id="5.2.1.8"/>
    </reaction>
</comment>
<reference evidence="6" key="1">
    <citation type="journal article" date="2014" name="Genome Announc.">
        <title>Draft genome sequence of Rhodosporidium toruloides CECT1137, an oleaginous yeast of biotechnological interest.</title>
        <authorList>
            <person name="Morin N."/>
            <person name="Calcas X."/>
            <person name="Devillers H."/>
            <person name="Durrens P."/>
            <person name="Sherman D.J."/>
            <person name="Nicaud J.-M."/>
            <person name="Neuveglise C."/>
        </authorList>
    </citation>
    <scope>NUCLEOTIDE SEQUENCE</scope>
    <source>
        <strain evidence="6">CECT1137</strain>
    </source>
</reference>
<comment type="function">
    <text evidence="4">PPIases accelerate the folding of proteins. It catalyzes the cis-trans isomerization of proline imidic peptide bonds in oligopeptides.</text>
</comment>